<evidence type="ECO:0000259" key="7">
    <source>
        <dbReference type="Pfam" id="PF01850"/>
    </source>
</evidence>
<dbReference type="EC" id="3.1.-.-" evidence="6"/>
<feature type="domain" description="PIN" evidence="7">
    <location>
        <begin position="2"/>
        <end position="133"/>
    </location>
</feature>
<keyword evidence="4 6" id="KW-0378">Hydrolase</keyword>
<protein>
    <recommendedName>
        <fullName evidence="6">Ribonuclease VapC</fullName>
        <shortName evidence="6">RNase VapC</shortName>
        <ecNumber evidence="6">3.1.-.-</ecNumber>
    </recommendedName>
    <alternativeName>
        <fullName evidence="6">Toxin VapC</fullName>
    </alternativeName>
</protein>
<dbReference type="HAMAP" id="MF_00265">
    <property type="entry name" value="VapC_Nob1"/>
    <property type="match status" value="1"/>
</dbReference>
<dbReference type="InterPro" id="IPR006226">
    <property type="entry name" value="Mtu_PIN"/>
</dbReference>
<sequence length="150" mass="16313">MIVPDVNILVYAFRADSAEHPTYGPWLNEALAHESIGVSDTILSGFVRIVTHPRITTAPAPIDAAMAFTRSLLAAPRTQWLTTGSPAWDRFDALAASDRGIRGNLVPDAYIAAVTLANGARLATRDRGFARFPDLRWFDPGSDMPEHGAR</sequence>
<keyword evidence="1 6" id="KW-1277">Toxin-antitoxin system</keyword>
<comment type="function">
    <text evidence="6">Toxic component of a toxin-antitoxin (TA) system. An RNase.</text>
</comment>
<keyword evidence="5 6" id="KW-0460">Magnesium</keyword>
<evidence type="ECO:0000313" key="8">
    <source>
        <dbReference type="EMBL" id="KAB1866905.1"/>
    </source>
</evidence>
<feature type="binding site" evidence="6">
    <location>
        <position position="108"/>
    </location>
    <ligand>
        <name>Mg(2+)</name>
        <dbReference type="ChEBI" id="CHEBI:18420"/>
    </ligand>
</feature>
<name>A0ABQ6V907_9MICO</name>
<feature type="binding site" evidence="6">
    <location>
        <position position="5"/>
    </location>
    <ligand>
        <name>Mg(2+)</name>
        <dbReference type="ChEBI" id="CHEBI:18420"/>
    </ligand>
</feature>
<dbReference type="RefSeq" id="WP_151458637.1">
    <property type="nucleotide sequence ID" value="NZ_WAAO01000001.1"/>
</dbReference>
<keyword evidence="6" id="KW-0800">Toxin</keyword>
<proteinExistence type="inferred from homology"/>
<keyword evidence="9" id="KW-1185">Reference proteome</keyword>
<evidence type="ECO:0000256" key="6">
    <source>
        <dbReference type="HAMAP-Rule" id="MF_00265"/>
    </source>
</evidence>
<keyword evidence="3 6" id="KW-0479">Metal-binding</keyword>
<reference evidence="9" key="1">
    <citation type="submission" date="2019-09" db="EMBL/GenBank/DDBJ databases">
        <title>Whole genome sequencing of Microbacterium maritypicum.</title>
        <authorList>
            <person name="Lenchi N."/>
        </authorList>
    </citation>
    <scope>NUCLEOTIDE SEQUENCE [LARGE SCALE GENOMIC DNA]</scope>
    <source>
        <strain evidence="9">G1</strain>
    </source>
</reference>
<evidence type="ECO:0000256" key="3">
    <source>
        <dbReference type="ARBA" id="ARBA00022723"/>
    </source>
</evidence>
<dbReference type="Proteomes" id="UP000478836">
    <property type="component" value="Unassembled WGS sequence"/>
</dbReference>
<evidence type="ECO:0000256" key="5">
    <source>
        <dbReference type="ARBA" id="ARBA00022842"/>
    </source>
</evidence>
<comment type="cofactor">
    <cofactor evidence="6">
        <name>Mg(2+)</name>
        <dbReference type="ChEBI" id="CHEBI:18420"/>
    </cofactor>
</comment>
<evidence type="ECO:0000313" key="9">
    <source>
        <dbReference type="Proteomes" id="UP000478836"/>
    </source>
</evidence>
<evidence type="ECO:0000256" key="1">
    <source>
        <dbReference type="ARBA" id="ARBA00022649"/>
    </source>
</evidence>
<dbReference type="InterPro" id="IPR029060">
    <property type="entry name" value="PIN-like_dom_sf"/>
</dbReference>
<dbReference type="SUPFAM" id="SSF88723">
    <property type="entry name" value="PIN domain-like"/>
    <property type="match status" value="1"/>
</dbReference>
<keyword evidence="2 6" id="KW-0540">Nuclease</keyword>
<comment type="caution">
    <text evidence="8">The sequence shown here is derived from an EMBL/GenBank/DDBJ whole genome shotgun (WGS) entry which is preliminary data.</text>
</comment>
<dbReference type="GeneID" id="77475516"/>
<organism evidence="8 9">
    <name type="scientific">Microbacterium algeriense</name>
    <dbReference type="NCBI Taxonomy" id="2615184"/>
    <lineage>
        <taxon>Bacteria</taxon>
        <taxon>Bacillati</taxon>
        <taxon>Actinomycetota</taxon>
        <taxon>Actinomycetes</taxon>
        <taxon>Micrococcales</taxon>
        <taxon>Microbacteriaceae</taxon>
        <taxon>Microbacterium</taxon>
    </lineage>
</organism>
<dbReference type="Pfam" id="PF01850">
    <property type="entry name" value="PIN"/>
    <property type="match status" value="1"/>
</dbReference>
<dbReference type="NCBIfam" id="TIGR00028">
    <property type="entry name" value="Mtu_PIN_fam"/>
    <property type="match status" value="1"/>
</dbReference>
<accession>A0ABQ6V907</accession>
<dbReference type="InterPro" id="IPR002716">
    <property type="entry name" value="PIN_dom"/>
</dbReference>
<dbReference type="EMBL" id="WAAO01000001">
    <property type="protein sequence ID" value="KAB1866905.1"/>
    <property type="molecule type" value="Genomic_DNA"/>
</dbReference>
<evidence type="ECO:0000256" key="4">
    <source>
        <dbReference type="ARBA" id="ARBA00022801"/>
    </source>
</evidence>
<comment type="similarity">
    <text evidence="6">Belongs to the PINc/VapC protein family.</text>
</comment>
<evidence type="ECO:0000256" key="2">
    <source>
        <dbReference type="ARBA" id="ARBA00022722"/>
    </source>
</evidence>
<dbReference type="Gene3D" id="3.40.50.1010">
    <property type="entry name" value="5'-nuclease"/>
    <property type="match status" value="1"/>
</dbReference>
<gene>
    <name evidence="6" type="primary">vapC</name>
    <name evidence="8" type="ORF">F6A08_03600</name>
</gene>
<dbReference type="InterPro" id="IPR022907">
    <property type="entry name" value="VapC_family"/>
</dbReference>